<evidence type="ECO:0000313" key="3">
    <source>
        <dbReference type="Proteomes" id="UP001515480"/>
    </source>
</evidence>
<dbReference type="EMBL" id="JBGBPQ010000010">
    <property type="protein sequence ID" value="KAL1518708.1"/>
    <property type="molecule type" value="Genomic_DNA"/>
</dbReference>
<gene>
    <name evidence="2" type="ORF">AB1Y20_002995</name>
</gene>
<protein>
    <submittedName>
        <fullName evidence="2">Uncharacterized protein</fullName>
    </submittedName>
</protein>
<feature type="region of interest" description="Disordered" evidence="1">
    <location>
        <begin position="80"/>
        <end position="107"/>
    </location>
</feature>
<comment type="caution">
    <text evidence="2">The sequence shown here is derived from an EMBL/GenBank/DDBJ whole genome shotgun (WGS) entry which is preliminary data.</text>
</comment>
<accession>A0AB34JCJ3</accession>
<name>A0AB34JCJ3_PRYPA</name>
<organism evidence="2 3">
    <name type="scientific">Prymnesium parvum</name>
    <name type="common">Toxic golden alga</name>
    <dbReference type="NCBI Taxonomy" id="97485"/>
    <lineage>
        <taxon>Eukaryota</taxon>
        <taxon>Haptista</taxon>
        <taxon>Haptophyta</taxon>
        <taxon>Prymnesiophyceae</taxon>
        <taxon>Prymnesiales</taxon>
        <taxon>Prymnesiaceae</taxon>
        <taxon>Prymnesium</taxon>
    </lineage>
</organism>
<evidence type="ECO:0000313" key="2">
    <source>
        <dbReference type="EMBL" id="KAL1518708.1"/>
    </source>
</evidence>
<proteinExistence type="predicted"/>
<evidence type="ECO:0000256" key="1">
    <source>
        <dbReference type="SAM" id="MobiDB-lite"/>
    </source>
</evidence>
<dbReference type="Proteomes" id="UP001515480">
    <property type="component" value="Unassembled WGS sequence"/>
</dbReference>
<sequence>MARTTYAPSATAKKMVVVTSGRTVHGALSRPTPHQEVVAAHDWRRRCRTHSLSTTNTTPWYLTPKQSPARLKTAYPLTTRMSKQNRMARMSPWSTTAPQHPQPWAQRTRWSSIEQLDAINSPILEMRSRNEGGD</sequence>
<dbReference type="AlphaFoldDB" id="A0AB34JCJ3"/>
<keyword evidence="3" id="KW-1185">Reference proteome</keyword>
<reference evidence="2 3" key="1">
    <citation type="journal article" date="2024" name="Science">
        <title>Giant polyketide synthase enzymes in the biosynthesis of giant marine polyether toxins.</title>
        <authorList>
            <person name="Fallon T.R."/>
            <person name="Shende V.V."/>
            <person name="Wierzbicki I.H."/>
            <person name="Pendleton A.L."/>
            <person name="Watervoot N.F."/>
            <person name="Auber R.P."/>
            <person name="Gonzalez D.J."/>
            <person name="Wisecaver J.H."/>
            <person name="Moore B.S."/>
        </authorList>
    </citation>
    <scope>NUCLEOTIDE SEQUENCE [LARGE SCALE GENOMIC DNA]</scope>
    <source>
        <strain evidence="2 3">12B1</strain>
    </source>
</reference>